<evidence type="ECO:0000313" key="1">
    <source>
        <dbReference type="EMBL" id="QBQ80679.1"/>
    </source>
</evidence>
<evidence type="ECO:0000313" key="2">
    <source>
        <dbReference type="Proteomes" id="UP000310047"/>
    </source>
</evidence>
<reference evidence="1 2" key="1">
    <citation type="submission" date="2019-01" db="EMBL/GenBank/DDBJ databases">
        <title>Still something new to discover - new insights into E. coli phage diversity and taxonomy.</title>
        <authorList>
            <person name="Korf I.H.E."/>
            <person name="Adriaennsens E."/>
            <person name="Dreiseikelmann B."/>
            <person name="Kropinski A."/>
            <person name="Nimtz M."/>
            <person name="Meier-Kolthoff J.P."/>
            <person name="Rohde M."/>
            <person name="van Raaij M."/>
            <person name="Wittmann J."/>
        </authorList>
    </citation>
    <scope>NUCLEOTIDE SEQUENCE [LARGE SCALE GENOMIC DNA]</scope>
</reference>
<sequence>MSNALISEIMLTRLAELQTLRDESQNNLAYHKQMVDTLTTRIDTYERDIAALQALFSVSAPDTLEQPAVSQPAEPDAVD</sequence>
<keyword evidence="2" id="KW-1185">Reference proteome</keyword>
<accession>A0A482N5E4</accession>
<name>A0A482N5E4_9CAUD</name>
<dbReference type="EMBL" id="MK373792">
    <property type="protein sequence ID" value="QBQ80679.1"/>
    <property type="molecule type" value="Genomic_DNA"/>
</dbReference>
<organism evidence="1 2">
    <name type="scientific">Escherichia phage vB_EcoS_VAH1</name>
    <dbReference type="NCBI Taxonomy" id="2508173"/>
    <lineage>
        <taxon>Viruses</taxon>
        <taxon>Duplodnaviria</taxon>
        <taxon>Heunggongvirae</taxon>
        <taxon>Uroviricota</taxon>
        <taxon>Caudoviricetes</taxon>
        <taxon>Demerecviridae</taxon>
        <taxon>Markadamsvirinae</taxon>
        <taxon>Tequintavirus</taxon>
        <taxon>Tequintavirus vVAH1</taxon>
    </lineage>
</organism>
<gene>
    <name evidence="1" type="ORF">VAH1_00056</name>
</gene>
<dbReference type="Proteomes" id="UP000310047">
    <property type="component" value="Segment"/>
</dbReference>
<protein>
    <submittedName>
        <fullName evidence="1">Uncharacterized protein</fullName>
    </submittedName>
</protein>
<proteinExistence type="predicted"/>